<reference evidence="1 2" key="1">
    <citation type="journal article" date="2020" name="ISME J.">
        <title>Uncovering the hidden diversity of litter-decomposition mechanisms in mushroom-forming fungi.</title>
        <authorList>
            <person name="Floudas D."/>
            <person name="Bentzer J."/>
            <person name="Ahren D."/>
            <person name="Johansson T."/>
            <person name="Persson P."/>
            <person name="Tunlid A."/>
        </authorList>
    </citation>
    <scope>NUCLEOTIDE SEQUENCE [LARGE SCALE GENOMIC DNA]</scope>
    <source>
        <strain evidence="1 2">CBS 146.42</strain>
    </source>
</reference>
<protein>
    <submittedName>
        <fullName evidence="1">Uncharacterized protein</fullName>
    </submittedName>
</protein>
<dbReference type="EMBL" id="JAACJO010000015">
    <property type="protein sequence ID" value="KAF5349942.1"/>
    <property type="molecule type" value="Genomic_DNA"/>
</dbReference>
<keyword evidence="2" id="KW-1185">Reference proteome</keyword>
<accession>A0A8H5D0I5</accession>
<name>A0A8H5D0I5_9AGAR</name>
<proteinExistence type="predicted"/>
<gene>
    <name evidence="1" type="ORF">D9756_009068</name>
</gene>
<dbReference type="AlphaFoldDB" id="A0A8H5D0I5"/>
<comment type="caution">
    <text evidence="1">The sequence shown here is derived from an EMBL/GenBank/DDBJ whole genome shotgun (WGS) entry which is preliminary data.</text>
</comment>
<sequence>MDSAAPPVHAPLMSGPPVSAQCENAPQAAIVESGFGFECSKLIGVMVNWWLHGILVMQYIMYCSGPIRDSKMLRAIVHLLFLLDTVETLMTMDDIFFWYSNCFMVLLNQRIYYNTHETATEVVETLDFASHRSREITSNNLNSSSGRSFAATQITVIQFTETRTDGPLGAEMGDVHDVKDGQVLKSARNSLV</sequence>
<organism evidence="1 2">
    <name type="scientific">Leucocoprinus leucothites</name>
    <dbReference type="NCBI Taxonomy" id="201217"/>
    <lineage>
        <taxon>Eukaryota</taxon>
        <taxon>Fungi</taxon>
        <taxon>Dikarya</taxon>
        <taxon>Basidiomycota</taxon>
        <taxon>Agaricomycotina</taxon>
        <taxon>Agaricomycetes</taxon>
        <taxon>Agaricomycetidae</taxon>
        <taxon>Agaricales</taxon>
        <taxon>Agaricineae</taxon>
        <taxon>Agaricaceae</taxon>
        <taxon>Leucocoprinus</taxon>
    </lineage>
</organism>
<dbReference type="OrthoDB" id="3010870at2759"/>
<dbReference type="Proteomes" id="UP000559027">
    <property type="component" value="Unassembled WGS sequence"/>
</dbReference>
<evidence type="ECO:0000313" key="1">
    <source>
        <dbReference type="EMBL" id="KAF5349942.1"/>
    </source>
</evidence>
<evidence type="ECO:0000313" key="2">
    <source>
        <dbReference type="Proteomes" id="UP000559027"/>
    </source>
</evidence>